<dbReference type="RefSeq" id="WP_142608249.1">
    <property type="nucleotide sequence ID" value="NZ_VDGG01000036.1"/>
</dbReference>
<dbReference type="AlphaFoldDB" id="A0A544SY60"/>
<dbReference type="Pfam" id="PF01208">
    <property type="entry name" value="URO-D"/>
    <property type="match status" value="1"/>
</dbReference>
<feature type="domain" description="Uroporphyrinogen decarboxylase (URO-D)" evidence="1">
    <location>
        <begin position="8"/>
        <end position="308"/>
    </location>
</feature>
<proteinExistence type="predicted"/>
<dbReference type="GO" id="GO:0006779">
    <property type="term" value="P:porphyrin-containing compound biosynthetic process"/>
    <property type="evidence" value="ECO:0007669"/>
    <property type="project" value="InterPro"/>
</dbReference>
<dbReference type="InterPro" id="IPR000257">
    <property type="entry name" value="Uroporphyrinogen_deCOase"/>
</dbReference>
<evidence type="ECO:0000259" key="1">
    <source>
        <dbReference type="Pfam" id="PF01208"/>
    </source>
</evidence>
<gene>
    <name evidence="2" type="ORF">FG383_15235</name>
</gene>
<dbReference type="EMBL" id="VDGG01000036">
    <property type="protein sequence ID" value="TQR10138.1"/>
    <property type="molecule type" value="Genomic_DNA"/>
</dbReference>
<name>A0A544SY60_9BACI</name>
<dbReference type="OrthoDB" id="7375127at2"/>
<dbReference type="PANTHER" id="PTHR47099">
    <property type="entry name" value="METHYLCOBAMIDE:COM METHYLTRANSFERASE MTBA"/>
    <property type="match status" value="1"/>
</dbReference>
<dbReference type="Gene3D" id="3.20.20.210">
    <property type="match status" value="1"/>
</dbReference>
<dbReference type="InterPro" id="IPR052024">
    <property type="entry name" value="Methanogen_methyltrans"/>
</dbReference>
<reference evidence="2 3" key="1">
    <citation type="submission" date="2019-05" db="EMBL/GenBank/DDBJ databases">
        <title>Psychrobacillus vulpis sp. nov., a new species isolated from feces of a red fox that inhabits in The Tablas de Daimiel Natural Park, Albacete, Spain.</title>
        <authorList>
            <person name="Rodriguez M."/>
            <person name="Reina J.C."/>
            <person name="Bejar V."/>
            <person name="Llamas I."/>
        </authorList>
    </citation>
    <scope>NUCLEOTIDE SEQUENCE [LARGE SCALE GENOMIC DNA]</scope>
    <source>
        <strain evidence="2 3">NHI-2</strain>
    </source>
</reference>
<organism evidence="2 3">
    <name type="scientific">Psychrobacillus soli</name>
    <dbReference type="NCBI Taxonomy" id="1543965"/>
    <lineage>
        <taxon>Bacteria</taxon>
        <taxon>Bacillati</taxon>
        <taxon>Bacillota</taxon>
        <taxon>Bacilli</taxon>
        <taxon>Bacillales</taxon>
        <taxon>Bacillaceae</taxon>
        <taxon>Psychrobacillus</taxon>
    </lineage>
</organism>
<evidence type="ECO:0000313" key="3">
    <source>
        <dbReference type="Proteomes" id="UP000318937"/>
    </source>
</evidence>
<dbReference type="GO" id="GO:0004853">
    <property type="term" value="F:uroporphyrinogen decarboxylase activity"/>
    <property type="evidence" value="ECO:0007669"/>
    <property type="project" value="InterPro"/>
</dbReference>
<dbReference type="Proteomes" id="UP000318937">
    <property type="component" value="Unassembled WGS sequence"/>
</dbReference>
<protein>
    <submittedName>
        <fullName evidence="2">Uroporphyrinogen decarboxylase</fullName>
    </submittedName>
</protein>
<evidence type="ECO:0000313" key="2">
    <source>
        <dbReference type="EMBL" id="TQR10138.1"/>
    </source>
</evidence>
<dbReference type="InterPro" id="IPR038071">
    <property type="entry name" value="UROD/MetE-like_sf"/>
</dbReference>
<accession>A0A544SY60</accession>
<comment type="caution">
    <text evidence="2">The sequence shown here is derived from an EMBL/GenBank/DDBJ whole genome shotgun (WGS) entry which is preliminary data.</text>
</comment>
<dbReference type="PANTHER" id="PTHR47099:SF1">
    <property type="entry name" value="METHYLCOBAMIDE:COM METHYLTRANSFERASE MTBA"/>
    <property type="match status" value="1"/>
</dbReference>
<dbReference type="SUPFAM" id="SSF51726">
    <property type="entry name" value="UROD/MetE-like"/>
    <property type="match status" value="1"/>
</dbReference>
<sequence>MMSSFERIRRLLKNEPVDRLPYSFWTHFPGIDLIPEQQAEVTYQFSKEFDVDFIKHMPNGLYMAEAWECKCNFNDIEQGGVAKVEKYAIQHAEDWEKLKIIEPTYGSLGRELEALDSLIKKVDGTKPIICTIFSPLTMAQKITEDIGFYLQYHPNELKKGLEIISATIIKFAKEALRRGCDGVFFANQMATRKSITLEKYREFGVPFDLAVLHAIKNDSWFNVMHLHGEEVLFDEVKEYPVQAINWHLWDSDPSIERFLKESDKVIIGGLKRAYITSGNIDSISQQIEQICSQTRQSRIIFSPDCVIRYPVVDEYIHQVKDKIIELSKKEEIISLPLAEAEKDHCLQSVGSSNYRTYETGQFQERAENNGISLFKHIP</sequence>
<keyword evidence="3" id="KW-1185">Reference proteome</keyword>